<evidence type="ECO:0000256" key="1">
    <source>
        <dbReference type="SAM" id="MobiDB-lite"/>
    </source>
</evidence>
<accession>A0AAV5GIA0</accession>
<organism evidence="2 3">
    <name type="scientific">Rhodotorula paludigena</name>
    <dbReference type="NCBI Taxonomy" id="86838"/>
    <lineage>
        <taxon>Eukaryota</taxon>
        <taxon>Fungi</taxon>
        <taxon>Dikarya</taxon>
        <taxon>Basidiomycota</taxon>
        <taxon>Pucciniomycotina</taxon>
        <taxon>Microbotryomycetes</taxon>
        <taxon>Sporidiobolales</taxon>
        <taxon>Sporidiobolaceae</taxon>
        <taxon>Rhodotorula</taxon>
    </lineage>
</organism>
<protein>
    <submittedName>
        <fullName evidence="2">Uncharacterized protein</fullName>
    </submittedName>
</protein>
<keyword evidence="3" id="KW-1185">Reference proteome</keyword>
<dbReference type="Proteomes" id="UP001342314">
    <property type="component" value="Unassembled WGS sequence"/>
</dbReference>
<proteinExistence type="predicted"/>
<gene>
    <name evidence="2" type="ORF">Rhopal_002917-T1</name>
</gene>
<reference evidence="2 3" key="1">
    <citation type="submission" date="2021-12" db="EMBL/GenBank/DDBJ databases">
        <title>High titer production of polyol ester of fatty acids by Rhodotorula paludigena BS15 towards product separation-free biomass refinery.</title>
        <authorList>
            <person name="Mano J."/>
            <person name="Ono H."/>
            <person name="Tanaka T."/>
            <person name="Naito K."/>
            <person name="Sushida H."/>
            <person name="Ike M."/>
            <person name="Tokuyasu K."/>
            <person name="Kitaoka M."/>
        </authorList>
    </citation>
    <scope>NUCLEOTIDE SEQUENCE [LARGE SCALE GENOMIC DNA]</scope>
    <source>
        <strain evidence="2 3">BS15</strain>
    </source>
</reference>
<evidence type="ECO:0000313" key="3">
    <source>
        <dbReference type="Proteomes" id="UP001342314"/>
    </source>
</evidence>
<sequence>MQTNALAQPDAQLREFLFSLSLLPAVHLVGYSTQNPLEDFEAILTLILAHQGGVCVDRSTQSPESIRILLFDQDCVDEIVHSADLQAALGAIDPNARFEVRPQSPWSRRNGRADAIDSALTDGPGGMSSSWALTDPGFNHRRWVSASLNLHSPAFAPAQWLSSLRKEDNERRRLLDMYASVDTALSLAATSNPDSTGALRSNLPVGDGSEVGTAPR</sequence>
<name>A0AAV5GIA0_9BASI</name>
<comment type="caution">
    <text evidence="2">The sequence shown here is derived from an EMBL/GenBank/DDBJ whole genome shotgun (WGS) entry which is preliminary data.</text>
</comment>
<evidence type="ECO:0000313" key="2">
    <source>
        <dbReference type="EMBL" id="GJN89928.1"/>
    </source>
</evidence>
<feature type="region of interest" description="Disordered" evidence="1">
    <location>
        <begin position="191"/>
        <end position="216"/>
    </location>
</feature>
<dbReference type="EMBL" id="BQKY01000005">
    <property type="protein sequence ID" value="GJN89928.1"/>
    <property type="molecule type" value="Genomic_DNA"/>
</dbReference>
<dbReference type="AlphaFoldDB" id="A0AAV5GIA0"/>